<name>A0ABS8D8W5_9NEIS</name>
<evidence type="ECO:0000259" key="1">
    <source>
        <dbReference type="Pfam" id="PF02538"/>
    </source>
</evidence>
<dbReference type="PANTHER" id="PTHR11365:SF23">
    <property type="entry name" value="HYPOTHETICAL 5-OXOPROLINASE (EUROFUNG)-RELATED"/>
    <property type="match status" value="1"/>
</dbReference>
<reference evidence="2" key="1">
    <citation type="submission" date="2021-10" db="EMBL/GenBank/DDBJ databases">
        <title>The complete genome sequence of Leeia sp. TBRC 13508.</title>
        <authorList>
            <person name="Charoenyingcharoen P."/>
            <person name="Yukphan P."/>
        </authorList>
    </citation>
    <scope>NUCLEOTIDE SEQUENCE</scope>
    <source>
        <strain evidence="2">TBRC 13508</strain>
    </source>
</reference>
<gene>
    <name evidence="2" type="ORF">LIN78_13940</name>
</gene>
<proteinExistence type="predicted"/>
<accession>A0ABS8D8W5</accession>
<sequence length="550" mass="59440">MSNSMIDIHMQVMWNRLISVVEEQALTLIRTAFSTSVREAGDLSAGVFDQQGLMLAQAVTGTPGHVNTMAESVGHFIRDIGPENIFEGDVYVTNDPWKGTGHLHDITIVTPSFMDGRLIGYFACTAHVVDIGGRGFGPDARELYEEGLFIPIMKLFERGQVNKDLINIIRNNVREQDKVVGDFYALAACNETGHKRLIEMLKEFKLPDLETIGAFILEHSRKATLERLKDVPKGVYRNSMTLDGYDVPVTLAVELRIDENGIVADFEGTSGMSQFGINVPLLYAKAYACYGLKCALAPEIPNNAASLEPFDTVAPEGCILNAKRPAPVSVRHVLGHFVTDLVLGALSKCLPGKILAEGASALWNIHVSVKPVEEKPGMKGAEMLMFNSGGMGARPTLDGLSSTAFPSGVHTMPVEATEQAGPLIVWRKELRNGSGGAGEFRGGLGQSIEISPAKGYQFMFSAMFDRIGHPARGVNGGLNGASGYVGLDDGTVLKGKGKQFVPEGKKLVLELPGGGGYGQPEKRDAEALKRDVRNEYISADQLKQDYKASV</sequence>
<dbReference type="Proteomes" id="UP001165395">
    <property type="component" value="Unassembled WGS sequence"/>
</dbReference>
<comment type="caution">
    <text evidence="2">The sequence shown here is derived from an EMBL/GenBank/DDBJ whole genome shotgun (WGS) entry which is preliminary data.</text>
</comment>
<dbReference type="InterPro" id="IPR003692">
    <property type="entry name" value="Hydantoinase_B"/>
</dbReference>
<organism evidence="2 3">
    <name type="scientific">Leeia speluncae</name>
    <dbReference type="NCBI Taxonomy" id="2884804"/>
    <lineage>
        <taxon>Bacteria</taxon>
        <taxon>Pseudomonadati</taxon>
        <taxon>Pseudomonadota</taxon>
        <taxon>Betaproteobacteria</taxon>
        <taxon>Neisseriales</taxon>
        <taxon>Leeiaceae</taxon>
        <taxon>Leeia</taxon>
    </lineage>
</organism>
<keyword evidence="3" id="KW-1185">Reference proteome</keyword>
<feature type="domain" description="Hydantoinase B/oxoprolinase" evidence="1">
    <location>
        <begin position="8"/>
        <end position="520"/>
    </location>
</feature>
<dbReference type="EMBL" id="JAJBZT010000008">
    <property type="protein sequence ID" value="MCB6184644.1"/>
    <property type="molecule type" value="Genomic_DNA"/>
</dbReference>
<protein>
    <submittedName>
        <fullName evidence="2">Hydantoinase B/oxoprolinase family protein</fullName>
    </submittedName>
</protein>
<dbReference type="InterPro" id="IPR045079">
    <property type="entry name" value="Oxoprolinase-like"/>
</dbReference>
<dbReference type="RefSeq" id="WP_227181453.1">
    <property type="nucleotide sequence ID" value="NZ_JAJBZT010000008.1"/>
</dbReference>
<dbReference type="PANTHER" id="PTHR11365">
    <property type="entry name" value="5-OXOPROLINASE RELATED"/>
    <property type="match status" value="1"/>
</dbReference>
<evidence type="ECO:0000313" key="2">
    <source>
        <dbReference type="EMBL" id="MCB6184644.1"/>
    </source>
</evidence>
<dbReference type="Pfam" id="PF02538">
    <property type="entry name" value="Hydantoinase_B"/>
    <property type="match status" value="1"/>
</dbReference>
<evidence type="ECO:0000313" key="3">
    <source>
        <dbReference type="Proteomes" id="UP001165395"/>
    </source>
</evidence>